<dbReference type="InterPro" id="IPR053927">
    <property type="entry name" value="FlgK_helical"/>
</dbReference>
<feature type="domain" description="Flagellar hook-associated protein FlgK helical" evidence="11">
    <location>
        <begin position="102"/>
        <end position="297"/>
    </location>
</feature>
<reference evidence="12 13" key="1">
    <citation type="journal article" date="2024" name="Int. J. Syst. Evol. Microbiol.">
        <title>Paenibacillus hexagrammi sp. nov., a novel bacterium isolated from the gut content of Hexagrammos agrammus.</title>
        <authorList>
            <person name="Jung H.K."/>
            <person name="Kim D.G."/>
            <person name="Zin H."/>
            <person name="Park J."/>
            <person name="Jung H."/>
            <person name="Kim Y.O."/>
            <person name="Kong H.J."/>
            <person name="Kim J.W."/>
            <person name="Kim Y.S."/>
        </authorList>
    </citation>
    <scope>NUCLEOTIDE SEQUENCE [LARGE SCALE GENOMIC DNA]</scope>
    <source>
        <strain evidence="12 13">YPD9-1</strain>
    </source>
</reference>
<evidence type="ECO:0000256" key="6">
    <source>
        <dbReference type="ARBA" id="ARBA00023143"/>
    </source>
</evidence>
<evidence type="ECO:0000256" key="4">
    <source>
        <dbReference type="ARBA" id="ARBA00016244"/>
    </source>
</evidence>
<dbReference type="EMBL" id="CP090978">
    <property type="protein sequence ID" value="UJF33229.1"/>
    <property type="molecule type" value="Genomic_DNA"/>
</dbReference>
<keyword evidence="12" id="KW-0282">Flagellum</keyword>
<accession>A0ABY3SHN4</accession>
<dbReference type="Pfam" id="PF06429">
    <property type="entry name" value="Flg_bbr_C"/>
    <property type="match status" value="1"/>
</dbReference>
<keyword evidence="8" id="KW-0175">Coiled coil</keyword>
<dbReference type="InterPro" id="IPR010930">
    <property type="entry name" value="Flg_bb/hook_C_dom"/>
</dbReference>
<sequence>MSSTFMGLETAKRSLFTQTAALNTTGHNIANANTKGYSRQVVNMVASQPMEAPSLTRSNTPGQLGTGVEYTSVTRIRENFLDDQYRNENKKLGSTSIQQDTLSKLEKIFNEPSDTGLQSVLGNFWSSWSDLSKDPENTDARKVVRENAMALTDTFQYVSKSLSDLSNDLTTNINVKVSEINTKTAAIADLNEEIQRIEGLGDDANDLRDQRDQLTDDLSKIASITVQRTDQGYNISLGSTNLVAGKTATETSGAALESAYASGDLSGGEVYGMIVSRDKYVKDYQTELDTIANTIANGPVTVTIPKGSVLPEGTVISGVTYSGASRTLTDDLTVQVNGINGLHKLGYTNLNGSLSTAGDFFTSSDGSSVTASTIQVSEEIRNDVNEISTSMRTSTSGSTESVVVGNNSMALLISQLKDTKFSFTKNGVTTTATVNDYYNSDIGQLGVQAEQANRSLQNQQALVDQVESSRQSISGVSLDEEMSNLIKFQHAYSAAARVMTTFDEMLDKVINSMGTVGR</sequence>
<comment type="subcellular location">
    <subcellularLocation>
        <location evidence="1 7">Bacterial flagellum</location>
    </subcellularLocation>
    <subcellularLocation>
        <location evidence="2 7">Secreted</location>
    </subcellularLocation>
</comment>
<evidence type="ECO:0000313" key="13">
    <source>
        <dbReference type="Proteomes" id="UP001649230"/>
    </source>
</evidence>
<dbReference type="InterPro" id="IPR001444">
    <property type="entry name" value="Flag_bb_rod_N"/>
</dbReference>
<keyword evidence="13" id="KW-1185">Reference proteome</keyword>
<dbReference type="Pfam" id="PF00460">
    <property type="entry name" value="Flg_bb_rod"/>
    <property type="match status" value="1"/>
</dbReference>
<dbReference type="SUPFAM" id="SSF64518">
    <property type="entry name" value="Phase 1 flagellin"/>
    <property type="match status" value="1"/>
</dbReference>
<evidence type="ECO:0000256" key="5">
    <source>
        <dbReference type="ARBA" id="ARBA00022525"/>
    </source>
</evidence>
<evidence type="ECO:0000256" key="8">
    <source>
        <dbReference type="SAM" id="Coils"/>
    </source>
</evidence>
<proteinExistence type="inferred from homology"/>
<dbReference type="PRINTS" id="PR01005">
    <property type="entry name" value="FLGHOOKAP1"/>
</dbReference>
<evidence type="ECO:0000313" key="12">
    <source>
        <dbReference type="EMBL" id="UJF33229.1"/>
    </source>
</evidence>
<evidence type="ECO:0000256" key="1">
    <source>
        <dbReference type="ARBA" id="ARBA00004365"/>
    </source>
</evidence>
<evidence type="ECO:0000256" key="7">
    <source>
        <dbReference type="RuleBase" id="RU362065"/>
    </source>
</evidence>
<organism evidence="12 13">
    <name type="scientific">Paenibacillus hexagrammi</name>
    <dbReference type="NCBI Taxonomy" id="2908839"/>
    <lineage>
        <taxon>Bacteria</taxon>
        <taxon>Bacillati</taxon>
        <taxon>Bacillota</taxon>
        <taxon>Bacilli</taxon>
        <taxon>Bacillales</taxon>
        <taxon>Paenibacillaceae</taxon>
        <taxon>Paenibacillus</taxon>
    </lineage>
</organism>
<evidence type="ECO:0000259" key="10">
    <source>
        <dbReference type="Pfam" id="PF06429"/>
    </source>
</evidence>
<feature type="domain" description="Flagellar basal body rod protein N-terminal" evidence="9">
    <location>
        <begin position="8"/>
        <end position="37"/>
    </location>
</feature>
<dbReference type="Proteomes" id="UP001649230">
    <property type="component" value="Chromosome"/>
</dbReference>
<keyword evidence="12" id="KW-0966">Cell projection</keyword>
<evidence type="ECO:0000256" key="3">
    <source>
        <dbReference type="ARBA" id="ARBA00009677"/>
    </source>
</evidence>
<dbReference type="PANTHER" id="PTHR30033">
    <property type="entry name" value="FLAGELLAR HOOK-ASSOCIATED PROTEIN 1"/>
    <property type="match status" value="1"/>
</dbReference>
<evidence type="ECO:0000256" key="2">
    <source>
        <dbReference type="ARBA" id="ARBA00004613"/>
    </source>
</evidence>
<keyword evidence="5 7" id="KW-0964">Secreted</keyword>
<dbReference type="RefSeq" id="WP_235119567.1">
    <property type="nucleotide sequence ID" value="NZ_CP090978.1"/>
</dbReference>
<name>A0ABY3SHN4_9BACL</name>
<protein>
    <recommendedName>
        <fullName evidence="4 7">Flagellar hook-associated protein 1</fullName>
        <shortName evidence="7">HAP1</shortName>
    </recommendedName>
</protein>
<dbReference type="Pfam" id="PF22638">
    <property type="entry name" value="FlgK_D1"/>
    <property type="match status" value="1"/>
</dbReference>
<evidence type="ECO:0000259" key="9">
    <source>
        <dbReference type="Pfam" id="PF00460"/>
    </source>
</evidence>
<feature type="coiled-coil region" evidence="8">
    <location>
        <begin position="180"/>
        <end position="217"/>
    </location>
</feature>
<keyword evidence="12" id="KW-0969">Cilium</keyword>
<comment type="similarity">
    <text evidence="3 7">Belongs to the flagella basal body rod proteins family.</text>
</comment>
<feature type="domain" description="Flagellar basal-body/hook protein C-terminal" evidence="10">
    <location>
        <begin position="472"/>
        <end position="511"/>
    </location>
</feature>
<dbReference type="InterPro" id="IPR002371">
    <property type="entry name" value="FlgK"/>
</dbReference>
<evidence type="ECO:0000259" key="11">
    <source>
        <dbReference type="Pfam" id="PF22638"/>
    </source>
</evidence>
<gene>
    <name evidence="7 12" type="primary">flgK</name>
    <name evidence="12" type="ORF">L0M14_27465</name>
</gene>
<dbReference type="PANTHER" id="PTHR30033:SF1">
    <property type="entry name" value="FLAGELLAR HOOK-ASSOCIATED PROTEIN 1"/>
    <property type="match status" value="1"/>
</dbReference>
<dbReference type="NCBIfam" id="TIGR02492">
    <property type="entry name" value="flgK_ends"/>
    <property type="match status" value="1"/>
</dbReference>
<keyword evidence="6 7" id="KW-0975">Bacterial flagellum</keyword>